<dbReference type="Proteomes" id="UP000087766">
    <property type="component" value="Chromosome 11"/>
</dbReference>
<dbReference type="Pfam" id="PF02265">
    <property type="entry name" value="S1-P1_nuclease"/>
    <property type="match status" value="1"/>
</dbReference>
<organism evidence="13 14">
    <name type="scientific">Vigna radiata var. radiata</name>
    <name type="common">Mung bean</name>
    <name type="synonym">Phaseolus aureus</name>
    <dbReference type="NCBI Taxonomy" id="3916"/>
    <lineage>
        <taxon>Eukaryota</taxon>
        <taxon>Viridiplantae</taxon>
        <taxon>Streptophyta</taxon>
        <taxon>Embryophyta</taxon>
        <taxon>Tracheophyta</taxon>
        <taxon>Spermatophyta</taxon>
        <taxon>Magnoliopsida</taxon>
        <taxon>eudicotyledons</taxon>
        <taxon>Gunneridae</taxon>
        <taxon>Pentapetalae</taxon>
        <taxon>rosids</taxon>
        <taxon>fabids</taxon>
        <taxon>Fabales</taxon>
        <taxon>Fabaceae</taxon>
        <taxon>Papilionoideae</taxon>
        <taxon>50 kb inversion clade</taxon>
        <taxon>NPAAA clade</taxon>
        <taxon>indigoferoid/millettioid clade</taxon>
        <taxon>Phaseoleae</taxon>
        <taxon>Vigna</taxon>
    </lineage>
</organism>
<sequence length="293" mass="32939">MGSFRIEVVVIVSLMVVLPNAEGWGKDGHAIVCKIAQARLDTAAAEAVSKLLPKSAENDLASLCSWPDDVRRTIPWSSSLHFADTPDSVCSYDHTRDCVDPRTGVKNRCVVAAIYNYTNQLLGYGSNTQSNYNLTEALMFLSHFFGDIHQPLHCGFVSDQGGNAINVLWYNATQKLHRVWDDNIIETEFEKFDQDFDDLVDAIQRNITKVWADEVQEWEHCSNYDISCPAIYASESAEDACKWAYRDATEGAVLDDEYFFSRFPIVNLRLAQGGVRLAAALNRIFNTNYLAEM</sequence>
<comment type="catalytic activity">
    <reaction evidence="1">
        <text>Endonucleolytic cleavage to 5'-phosphomononucleotide and 5'-phosphooligonucleotide end-products.</text>
        <dbReference type="EC" id="3.1.30.1"/>
    </reaction>
</comment>
<evidence type="ECO:0000256" key="10">
    <source>
        <dbReference type="ARBA" id="ARBA00023157"/>
    </source>
</evidence>
<dbReference type="Gene3D" id="1.10.575.10">
    <property type="entry name" value="P1 Nuclease"/>
    <property type="match status" value="1"/>
</dbReference>
<dbReference type="STRING" id="3916.A0A1S3VPI1"/>
<evidence type="ECO:0000256" key="5">
    <source>
        <dbReference type="ARBA" id="ARBA00022722"/>
    </source>
</evidence>
<reference evidence="13" key="1">
    <citation type="journal article" date="2014" name="Nat. Commun.">
        <title>Genome sequence of mungbean and insights into evolution within Vigna species.</title>
        <authorList>
            <person name="Kang Y.J."/>
            <person name="Kim S.K."/>
            <person name="Kim M.Y."/>
            <person name="Lestari P."/>
            <person name="Kim K.H."/>
            <person name="Ha B.K."/>
            <person name="Jun T.H."/>
            <person name="Hwang W.J."/>
            <person name="Lee T."/>
            <person name="Lee J."/>
            <person name="Shim S."/>
            <person name="Yoon M.Y."/>
            <person name="Jang Y.E."/>
            <person name="Han K.S."/>
            <person name="Taeprayoon P."/>
            <person name="Yoon N."/>
            <person name="Somta P."/>
            <person name="Tanya P."/>
            <person name="Kim K.S."/>
            <person name="Gwag J.G."/>
            <person name="Moon J.K."/>
            <person name="Lee Y.H."/>
            <person name="Park B.S."/>
            <person name="Bombarely A."/>
            <person name="Doyle J.J."/>
            <person name="Jackson S.A."/>
            <person name="Schafleitner R."/>
            <person name="Srinives P."/>
            <person name="Varshney R.K."/>
            <person name="Lee S.H."/>
        </authorList>
    </citation>
    <scope>NUCLEOTIDE SEQUENCE [LARGE SCALE GENOMIC DNA]</scope>
    <source>
        <strain evidence="13">cv. VC1973A</strain>
    </source>
</reference>
<dbReference type="OrthoDB" id="441446at2759"/>
<dbReference type="PANTHER" id="PTHR33146:SF20">
    <property type="entry name" value="ASPERGILLUS NUCLEASE S1"/>
    <property type="match status" value="1"/>
</dbReference>
<gene>
    <name evidence="14" type="primary">LOC106777254</name>
</gene>
<keyword evidence="7 12" id="KW-0732">Signal</keyword>
<feature type="chain" id="PRO_5010383816" description="Aspergillus nuclease S1" evidence="12">
    <location>
        <begin position="24"/>
        <end position="293"/>
    </location>
</feature>
<accession>A0A1S3VPI1</accession>
<comment type="subunit">
    <text evidence="3">Monomer.</text>
</comment>
<dbReference type="GO" id="GO:0046872">
    <property type="term" value="F:metal ion binding"/>
    <property type="evidence" value="ECO:0007669"/>
    <property type="project" value="UniProtKB-KW"/>
</dbReference>
<keyword evidence="13" id="KW-1185">Reference proteome</keyword>
<evidence type="ECO:0000256" key="3">
    <source>
        <dbReference type="ARBA" id="ARBA00011245"/>
    </source>
</evidence>
<name>A0A1S3VPI1_VIGRR</name>
<evidence type="ECO:0000256" key="7">
    <source>
        <dbReference type="ARBA" id="ARBA00022729"/>
    </source>
</evidence>
<dbReference type="GO" id="GO:0003676">
    <property type="term" value="F:nucleic acid binding"/>
    <property type="evidence" value="ECO:0007669"/>
    <property type="project" value="InterPro"/>
</dbReference>
<dbReference type="KEGG" id="vra:106777254"/>
<dbReference type="InterPro" id="IPR003154">
    <property type="entry name" value="S1/P1nuclease"/>
</dbReference>
<evidence type="ECO:0000256" key="8">
    <source>
        <dbReference type="ARBA" id="ARBA00022759"/>
    </source>
</evidence>
<keyword evidence="9" id="KW-0378">Hydrolase</keyword>
<dbReference type="CDD" id="cd11010">
    <property type="entry name" value="S1-P1_nuclease"/>
    <property type="match status" value="1"/>
</dbReference>
<proteinExistence type="inferred from homology"/>
<evidence type="ECO:0000256" key="9">
    <source>
        <dbReference type="ARBA" id="ARBA00022801"/>
    </source>
</evidence>
<dbReference type="FunFam" id="1.10.575.10:FF:000002">
    <property type="entry name" value="Endonuclease 2"/>
    <property type="match status" value="1"/>
</dbReference>
<evidence type="ECO:0000256" key="2">
    <source>
        <dbReference type="ARBA" id="ARBA00009547"/>
    </source>
</evidence>
<comment type="similarity">
    <text evidence="2">Belongs to the nuclease type I family.</text>
</comment>
<dbReference type="EC" id="3.1.30.1" evidence="4"/>
<dbReference type="SUPFAM" id="SSF48537">
    <property type="entry name" value="Phospholipase C/P1 nuclease"/>
    <property type="match status" value="1"/>
</dbReference>
<protein>
    <recommendedName>
        <fullName evidence="4">Aspergillus nuclease S1</fullName>
        <ecNumber evidence="4">3.1.30.1</ecNumber>
    </recommendedName>
</protein>
<evidence type="ECO:0000256" key="6">
    <source>
        <dbReference type="ARBA" id="ARBA00022723"/>
    </source>
</evidence>
<dbReference type="RefSeq" id="XP_014520303.1">
    <property type="nucleotide sequence ID" value="XM_014664817.2"/>
</dbReference>
<evidence type="ECO:0000256" key="1">
    <source>
        <dbReference type="ARBA" id="ARBA00000245"/>
    </source>
</evidence>
<dbReference type="PANTHER" id="PTHR33146">
    <property type="entry name" value="ENDONUCLEASE 4"/>
    <property type="match status" value="1"/>
</dbReference>
<reference evidence="14" key="2">
    <citation type="submission" date="2025-08" db="UniProtKB">
        <authorList>
            <consortium name="RefSeq"/>
        </authorList>
    </citation>
    <scope>IDENTIFICATION</scope>
    <source>
        <tissue evidence="14">Leaf</tissue>
    </source>
</reference>
<dbReference type="GO" id="GO:0000014">
    <property type="term" value="F:single-stranded DNA endodeoxyribonuclease activity"/>
    <property type="evidence" value="ECO:0007669"/>
    <property type="project" value="UniProtKB-ARBA"/>
</dbReference>
<keyword evidence="6" id="KW-0479">Metal-binding</keyword>
<evidence type="ECO:0000256" key="12">
    <source>
        <dbReference type="SAM" id="SignalP"/>
    </source>
</evidence>
<keyword evidence="10" id="KW-1015">Disulfide bond</keyword>
<dbReference type="InterPro" id="IPR008947">
    <property type="entry name" value="PLipase_C/P1_nuclease_dom_sf"/>
</dbReference>
<keyword evidence="8 14" id="KW-0255">Endonuclease</keyword>
<dbReference type="GeneID" id="106777254"/>
<evidence type="ECO:0000313" key="13">
    <source>
        <dbReference type="Proteomes" id="UP000087766"/>
    </source>
</evidence>
<evidence type="ECO:0000256" key="4">
    <source>
        <dbReference type="ARBA" id="ARBA00012562"/>
    </source>
</evidence>
<dbReference type="AlphaFoldDB" id="A0A1S3VPI1"/>
<dbReference type="GO" id="GO:0004521">
    <property type="term" value="F:RNA endonuclease activity"/>
    <property type="evidence" value="ECO:0007669"/>
    <property type="project" value="UniProtKB-ARBA"/>
</dbReference>
<keyword evidence="5" id="KW-0540">Nuclease</keyword>
<keyword evidence="11" id="KW-0325">Glycoprotein</keyword>
<feature type="signal peptide" evidence="12">
    <location>
        <begin position="1"/>
        <end position="23"/>
    </location>
</feature>
<evidence type="ECO:0000256" key="11">
    <source>
        <dbReference type="ARBA" id="ARBA00023180"/>
    </source>
</evidence>
<evidence type="ECO:0000313" key="14">
    <source>
        <dbReference type="RefSeq" id="XP_014520303.1"/>
    </source>
</evidence>
<dbReference type="GO" id="GO:0006308">
    <property type="term" value="P:DNA catabolic process"/>
    <property type="evidence" value="ECO:0007669"/>
    <property type="project" value="InterPro"/>
</dbReference>